<dbReference type="Pfam" id="PF13715">
    <property type="entry name" value="CarbopepD_reg_2"/>
    <property type="match status" value="1"/>
</dbReference>
<dbReference type="RefSeq" id="WP_303307170.1">
    <property type="nucleotide sequence ID" value="NZ_JAODOP010000004.1"/>
</dbReference>
<comment type="caution">
    <text evidence="1">The sequence shown here is derived from an EMBL/GenBank/DDBJ whole genome shotgun (WGS) entry which is preliminary data.</text>
</comment>
<sequence>MKQTLTSSIFIFLSLYLSGQSINRIEMKGVLLSATNDVEAVTIFNTSSNKGTITNEKGEFVIKVALRDVIEISALQFQTVSITVDADVIKTKQLKIQLVEQINQLDAVTLSSGLTGNILADVGDVKTVEPIRVDMGNINRAFEYNDVKAFDNEAIGNHLKAIINPEARNYLPDAVKILESIFKTNLSIKMNLSKRGVEEKPKDLLDVYSYKHIGRTFDMSPEHLSAFVAFVEEKGIDPEFYKRENEIQLIAFLIKQKELFLKLQNAKN</sequence>
<dbReference type="InterPro" id="IPR008969">
    <property type="entry name" value="CarboxyPept-like_regulatory"/>
</dbReference>
<gene>
    <name evidence="1" type="ORF">N1F79_17140</name>
</gene>
<name>A0ABU7XVV4_9FLAO</name>
<dbReference type="SUPFAM" id="SSF49464">
    <property type="entry name" value="Carboxypeptidase regulatory domain-like"/>
    <property type="match status" value="1"/>
</dbReference>
<proteinExistence type="predicted"/>
<dbReference type="Proteomes" id="UP001337305">
    <property type="component" value="Unassembled WGS sequence"/>
</dbReference>
<dbReference type="EMBL" id="JAODOP010000004">
    <property type="protein sequence ID" value="MEF3834861.1"/>
    <property type="molecule type" value="Genomic_DNA"/>
</dbReference>
<evidence type="ECO:0000313" key="1">
    <source>
        <dbReference type="EMBL" id="MEF3834861.1"/>
    </source>
</evidence>
<protein>
    <submittedName>
        <fullName evidence="1">Carboxypeptidase-like regulatory domain-containing protein</fullName>
    </submittedName>
</protein>
<reference evidence="1 2" key="1">
    <citation type="submission" date="2022-09" db="EMBL/GenBank/DDBJ databases">
        <title>Genome sequencing of Flavivirga sp. MEBiC05379.</title>
        <authorList>
            <person name="Oh H.-M."/>
            <person name="Kwon K.K."/>
            <person name="Park M.J."/>
            <person name="Yang S.-H."/>
        </authorList>
    </citation>
    <scope>NUCLEOTIDE SEQUENCE [LARGE SCALE GENOMIC DNA]</scope>
    <source>
        <strain evidence="1 2">MEBiC05379</strain>
    </source>
</reference>
<organism evidence="1 2">
    <name type="scientific">Flavivirga spongiicola</name>
    <dbReference type="NCBI Taxonomy" id="421621"/>
    <lineage>
        <taxon>Bacteria</taxon>
        <taxon>Pseudomonadati</taxon>
        <taxon>Bacteroidota</taxon>
        <taxon>Flavobacteriia</taxon>
        <taxon>Flavobacteriales</taxon>
        <taxon>Flavobacteriaceae</taxon>
        <taxon>Flavivirga</taxon>
    </lineage>
</organism>
<evidence type="ECO:0000313" key="2">
    <source>
        <dbReference type="Proteomes" id="UP001337305"/>
    </source>
</evidence>
<accession>A0ABU7XVV4</accession>
<keyword evidence="2" id="KW-1185">Reference proteome</keyword>